<dbReference type="PANTHER" id="PTHR43811:SF19">
    <property type="entry name" value="39 KDA FK506-BINDING NUCLEAR PROTEIN"/>
    <property type="match status" value="1"/>
</dbReference>
<dbReference type="PROSITE" id="PS51257">
    <property type="entry name" value="PROKAR_LIPOPROTEIN"/>
    <property type="match status" value="1"/>
</dbReference>
<evidence type="ECO:0000259" key="9">
    <source>
        <dbReference type="PROSITE" id="PS50059"/>
    </source>
</evidence>
<feature type="signal peptide" evidence="8">
    <location>
        <begin position="1"/>
        <end position="20"/>
    </location>
</feature>
<keyword evidence="3 5" id="KW-0697">Rotamase</keyword>
<protein>
    <recommendedName>
        <fullName evidence="6">Peptidyl-prolyl cis-trans isomerase</fullName>
        <ecNumber evidence="6">5.2.1.8</ecNumber>
    </recommendedName>
</protein>
<proteinExistence type="inferred from homology"/>
<comment type="caution">
    <text evidence="10">The sequence shown here is derived from an EMBL/GenBank/DDBJ whole genome shotgun (WGS) entry which is preliminary data.</text>
</comment>
<evidence type="ECO:0000313" key="11">
    <source>
        <dbReference type="Proteomes" id="UP000702544"/>
    </source>
</evidence>
<organism evidence="10 11">
    <name type="scientific">Candidatus Kutchimonas denitrificans</name>
    <dbReference type="NCBI Taxonomy" id="3056748"/>
    <lineage>
        <taxon>Bacteria</taxon>
        <taxon>Pseudomonadati</taxon>
        <taxon>Gemmatimonadota</taxon>
        <taxon>Gemmatimonadia</taxon>
        <taxon>Candidatus Palauibacterales</taxon>
        <taxon>Candidatus Palauibacteraceae</taxon>
        <taxon>Candidatus Kutchimonas</taxon>
    </lineage>
</organism>
<keyword evidence="4 5" id="KW-0413">Isomerase</keyword>
<reference evidence="10 11" key="1">
    <citation type="submission" date="2020-01" db="EMBL/GenBank/DDBJ databases">
        <title>Genomes assembled from Gulf of Kutch pelagic sediment metagenomes.</title>
        <authorList>
            <person name="Chandrashekar M."/>
            <person name="Mahajan M.S."/>
            <person name="Dave K.J."/>
            <person name="Vatsa P."/>
            <person name="Nathani N.M."/>
        </authorList>
    </citation>
    <scope>NUCLEOTIDE SEQUENCE [LARGE SCALE GENOMIC DNA]</scope>
    <source>
        <strain evidence="10">KS3-K002</strain>
    </source>
</reference>
<evidence type="ECO:0000256" key="3">
    <source>
        <dbReference type="ARBA" id="ARBA00023110"/>
    </source>
</evidence>
<dbReference type="Pfam" id="PF00254">
    <property type="entry name" value="FKBP_C"/>
    <property type="match status" value="1"/>
</dbReference>
<dbReference type="Gene3D" id="3.10.50.40">
    <property type="match status" value="1"/>
</dbReference>
<keyword evidence="8" id="KW-0732">Signal</keyword>
<dbReference type="FunFam" id="3.10.50.40:FF:000006">
    <property type="entry name" value="Peptidyl-prolyl cis-trans isomerase"/>
    <property type="match status" value="1"/>
</dbReference>
<feature type="chain" id="PRO_5042109978" description="Peptidyl-prolyl cis-trans isomerase" evidence="8">
    <location>
        <begin position="21"/>
        <end position="158"/>
    </location>
</feature>
<dbReference type="EMBL" id="JAACAK010000009">
    <property type="protein sequence ID" value="NIR73691.1"/>
    <property type="molecule type" value="Genomic_DNA"/>
</dbReference>
<dbReference type="InterPro" id="IPR046357">
    <property type="entry name" value="PPIase_dom_sf"/>
</dbReference>
<accession>A0AAE4Z909</accession>
<gene>
    <name evidence="10" type="ORF">GWO12_01045</name>
</gene>
<comment type="catalytic activity">
    <reaction evidence="1 5 6">
        <text>[protein]-peptidylproline (omega=180) = [protein]-peptidylproline (omega=0)</text>
        <dbReference type="Rhea" id="RHEA:16237"/>
        <dbReference type="Rhea" id="RHEA-COMP:10747"/>
        <dbReference type="Rhea" id="RHEA-COMP:10748"/>
        <dbReference type="ChEBI" id="CHEBI:83833"/>
        <dbReference type="ChEBI" id="CHEBI:83834"/>
        <dbReference type="EC" id="5.2.1.8"/>
    </reaction>
</comment>
<sequence length="158" mass="16561">MFNRTAILFLVLFVAAGCVGESQPDDEADVEESMSDVGGPPPVSGDTVTTESGLQYIVVREGSGDTATPGQQVQVHYTGWLEDGTKFDSSVDGGEPFDFALGAGRVIQGWDEGVAGTQVGEMRRLIIPSELGYGQRGAGGVIPPNADLIFDVELIGIL</sequence>
<feature type="region of interest" description="Disordered" evidence="7">
    <location>
        <begin position="22"/>
        <end position="48"/>
    </location>
</feature>
<dbReference type="EC" id="5.2.1.8" evidence="6"/>
<evidence type="ECO:0000256" key="4">
    <source>
        <dbReference type="ARBA" id="ARBA00023235"/>
    </source>
</evidence>
<dbReference type="PROSITE" id="PS50059">
    <property type="entry name" value="FKBP_PPIASE"/>
    <property type="match status" value="1"/>
</dbReference>
<dbReference type="Proteomes" id="UP000702544">
    <property type="component" value="Unassembled WGS sequence"/>
</dbReference>
<evidence type="ECO:0000256" key="1">
    <source>
        <dbReference type="ARBA" id="ARBA00000971"/>
    </source>
</evidence>
<dbReference type="SUPFAM" id="SSF54534">
    <property type="entry name" value="FKBP-like"/>
    <property type="match status" value="1"/>
</dbReference>
<evidence type="ECO:0000256" key="5">
    <source>
        <dbReference type="PROSITE-ProRule" id="PRU00277"/>
    </source>
</evidence>
<evidence type="ECO:0000256" key="6">
    <source>
        <dbReference type="RuleBase" id="RU003915"/>
    </source>
</evidence>
<dbReference type="GO" id="GO:0003755">
    <property type="term" value="F:peptidyl-prolyl cis-trans isomerase activity"/>
    <property type="evidence" value="ECO:0007669"/>
    <property type="project" value="UniProtKB-UniRule"/>
</dbReference>
<evidence type="ECO:0000313" key="10">
    <source>
        <dbReference type="EMBL" id="NIR73691.1"/>
    </source>
</evidence>
<name>A0AAE4Z909_9BACT</name>
<evidence type="ECO:0000256" key="8">
    <source>
        <dbReference type="SAM" id="SignalP"/>
    </source>
</evidence>
<comment type="similarity">
    <text evidence="2 6">Belongs to the FKBP-type PPIase family.</text>
</comment>
<dbReference type="AlphaFoldDB" id="A0AAE4Z909"/>
<dbReference type="InterPro" id="IPR001179">
    <property type="entry name" value="PPIase_FKBP_dom"/>
</dbReference>
<feature type="compositionally biased region" description="Acidic residues" evidence="7">
    <location>
        <begin position="23"/>
        <end position="34"/>
    </location>
</feature>
<evidence type="ECO:0000256" key="7">
    <source>
        <dbReference type="SAM" id="MobiDB-lite"/>
    </source>
</evidence>
<feature type="domain" description="PPIase FKBP-type" evidence="9">
    <location>
        <begin position="70"/>
        <end position="158"/>
    </location>
</feature>
<dbReference type="PANTHER" id="PTHR43811">
    <property type="entry name" value="FKBP-TYPE PEPTIDYL-PROLYL CIS-TRANS ISOMERASE FKPA"/>
    <property type="match status" value="1"/>
</dbReference>
<evidence type="ECO:0000256" key="2">
    <source>
        <dbReference type="ARBA" id="ARBA00006577"/>
    </source>
</evidence>